<feature type="domain" description="Rhodanese" evidence="4">
    <location>
        <begin position="19"/>
        <end position="138"/>
    </location>
</feature>
<keyword evidence="2" id="KW-0677">Repeat</keyword>
<dbReference type="Proteomes" id="UP000494105">
    <property type="component" value="Unassembled WGS sequence"/>
</dbReference>
<dbReference type="InterPro" id="IPR036873">
    <property type="entry name" value="Rhodanese-like_dom_sf"/>
</dbReference>
<dbReference type="CDD" id="cd01448">
    <property type="entry name" value="TST_Repeat_1"/>
    <property type="match status" value="1"/>
</dbReference>
<evidence type="ECO:0000256" key="2">
    <source>
        <dbReference type="ARBA" id="ARBA00022737"/>
    </source>
</evidence>
<dbReference type="Gene3D" id="3.40.250.10">
    <property type="entry name" value="Rhodanese-like domain"/>
    <property type="match status" value="2"/>
</dbReference>
<name>A0A6S7DI85_9BURK</name>
<dbReference type="PANTHER" id="PTHR11364">
    <property type="entry name" value="THIOSULFATE SULFERTANSFERASE"/>
    <property type="match status" value="1"/>
</dbReference>
<evidence type="ECO:0000313" key="6">
    <source>
        <dbReference type="Proteomes" id="UP000494105"/>
    </source>
</evidence>
<dbReference type="InterPro" id="IPR045078">
    <property type="entry name" value="TST/MPST-like"/>
</dbReference>
<gene>
    <name evidence="5" type="primary">sseB_1</name>
    <name evidence="5" type="ORF">LMG1861_00545</name>
</gene>
<dbReference type="EMBL" id="CADILD010000001">
    <property type="protein sequence ID" value="CAB3826738.1"/>
    <property type="molecule type" value="Genomic_DNA"/>
</dbReference>
<organism evidence="5 6">
    <name type="scientific">Achromobacter piechaudii</name>
    <dbReference type="NCBI Taxonomy" id="72556"/>
    <lineage>
        <taxon>Bacteria</taxon>
        <taxon>Pseudomonadati</taxon>
        <taxon>Pseudomonadota</taxon>
        <taxon>Betaproteobacteria</taxon>
        <taxon>Burkholderiales</taxon>
        <taxon>Alcaligenaceae</taxon>
        <taxon>Achromobacter</taxon>
    </lineage>
</organism>
<proteinExistence type="predicted"/>
<feature type="domain" description="Rhodanese" evidence="4">
    <location>
        <begin position="169"/>
        <end position="282"/>
    </location>
</feature>
<dbReference type="PANTHER" id="PTHR11364:SF27">
    <property type="entry name" value="SULFURTRANSFERASE"/>
    <property type="match status" value="1"/>
</dbReference>
<evidence type="ECO:0000256" key="3">
    <source>
        <dbReference type="RuleBase" id="RU000507"/>
    </source>
</evidence>
<dbReference type="InterPro" id="IPR001763">
    <property type="entry name" value="Rhodanese-like_dom"/>
</dbReference>
<dbReference type="CDD" id="cd01449">
    <property type="entry name" value="TST_Repeat_2"/>
    <property type="match status" value="1"/>
</dbReference>
<evidence type="ECO:0000259" key="4">
    <source>
        <dbReference type="PROSITE" id="PS50206"/>
    </source>
</evidence>
<dbReference type="InterPro" id="IPR001307">
    <property type="entry name" value="Thiosulphate_STrfase_CS"/>
</dbReference>
<keyword evidence="1 3" id="KW-0808">Transferase</keyword>
<dbReference type="SUPFAM" id="SSF52821">
    <property type="entry name" value="Rhodanese/Cell cycle control phosphatase"/>
    <property type="match status" value="2"/>
</dbReference>
<protein>
    <recommendedName>
        <fullName evidence="3">Sulfurtransferase</fullName>
    </recommendedName>
</protein>
<dbReference type="PROSITE" id="PS00683">
    <property type="entry name" value="RHODANESE_2"/>
    <property type="match status" value="1"/>
</dbReference>
<reference evidence="5 6" key="1">
    <citation type="submission" date="2020-04" db="EMBL/GenBank/DDBJ databases">
        <authorList>
            <person name="De Canck E."/>
        </authorList>
    </citation>
    <scope>NUCLEOTIDE SEQUENCE [LARGE SCALE GENOMIC DNA]</scope>
    <source>
        <strain evidence="5 6">LMG 1861</strain>
    </source>
</reference>
<accession>A0A6S7DI85</accession>
<sequence>MYTTLIGASDLHRLLTQPAQDGVVVLDCGFDLANPQAGRQQHESGHLPGAAYVHLDETLSGAKTGSNGRHPLPERAAFARAMAALGVGPRTQVIAYDNAGGMFAARLWWLLRWIGHEAVAVLDGGQAAWQAQGYPLTSEPAAPRPAAALPVRDSLQPTLDYAQLRQALTTSERVVLDARAPDRYRGENETLDAVGGHIPGARNRFFRDNLGPDGRFLAPEQLRQAFTQQMNGRTSADVVNQCGSGVTACHNLLAMEVAGLKGAALYPGSWSEWSAQAGAPIATGPDA</sequence>
<dbReference type="SMART" id="SM00450">
    <property type="entry name" value="RHOD"/>
    <property type="match status" value="2"/>
</dbReference>
<dbReference type="AlphaFoldDB" id="A0A6S7DI85"/>
<dbReference type="Pfam" id="PF00581">
    <property type="entry name" value="Rhodanese"/>
    <property type="match status" value="2"/>
</dbReference>
<dbReference type="PROSITE" id="PS50206">
    <property type="entry name" value="RHODANESE_3"/>
    <property type="match status" value="2"/>
</dbReference>
<evidence type="ECO:0000313" key="5">
    <source>
        <dbReference type="EMBL" id="CAB3826738.1"/>
    </source>
</evidence>
<dbReference type="GO" id="GO:0004792">
    <property type="term" value="F:thiosulfate-cyanide sulfurtransferase activity"/>
    <property type="evidence" value="ECO:0007669"/>
    <property type="project" value="InterPro"/>
</dbReference>
<evidence type="ECO:0000256" key="1">
    <source>
        <dbReference type="ARBA" id="ARBA00022679"/>
    </source>
</evidence>
<dbReference type="RefSeq" id="WP_175127597.1">
    <property type="nucleotide sequence ID" value="NZ_CADILD010000001.1"/>
</dbReference>